<sequence>MNVPRLVSPTNKSLDANKDIPGLMDNVDDPDVTQCNEGSVVFSLLQHKFGAWPRDYFMRTTAEGKADNNMKLSPNREWWTIARIFDYPLSLKTAISSVPSPSYP</sequence>
<dbReference type="AlphaFoldDB" id="A0AAV9W2T2"/>
<reference evidence="2 3" key="1">
    <citation type="submission" date="2023-08" db="EMBL/GenBank/DDBJ databases">
        <authorList>
            <person name="Palmer J.M."/>
        </authorList>
    </citation>
    <scope>NUCLEOTIDE SEQUENCE [LARGE SCALE GENOMIC DNA]</scope>
    <source>
        <strain evidence="2 3">TWF481</strain>
    </source>
</reference>
<gene>
    <name evidence="2" type="ORF">TWF481_009179</name>
</gene>
<feature type="region of interest" description="Disordered" evidence="1">
    <location>
        <begin position="1"/>
        <end position="22"/>
    </location>
</feature>
<dbReference type="EMBL" id="JAVHJL010000006">
    <property type="protein sequence ID" value="KAK6501337.1"/>
    <property type="molecule type" value="Genomic_DNA"/>
</dbReference>
<comment type="caution">
    <text evidence="2">The sequence shown here is derived from an EMBL/GenBank/DDBJ whole genome shotgun (WGS) entry which is preliminary data.</text>
</comment>
<protein>
    <submittedName>
        <fullName evidence="2">Uncharacterized protein</fullName>
    </submittedName>
</protein>
<keyword evidence="3" id="KW-1185">Reference proteome</keyword>
<organism evidence="2 3">
    <name type="scientific">Arthrobotrys musiformis</name>
    <dbReference type="NCBI Taxonomy" id="47236"/>
    <lineage>
        <taxon>Eukaryota</taxon>
        <taxon>Fungi</taxon>
        <taxon>Dikarya</taxon>
        <taxon>Ascomycota</taxon>
        <taxon>Pezizomycotina</taxon>
        <taxon>Orbiliomycetes</taxon>
        <taxon>Orbiliales</taxon>
        <taxon>Orbiliaceae</taxon>
        <taxon>Arthrobotrys</taxon>
    </lineage>
</organism>
<evidence type="ECO:0000256" key="1">
    <source>
        <dbReference type="SAM" id="MobiDB-lite"/>
    </source>
</evidence>
<accession>A0AAV9W2T2</accession>
<evidence type="ECO:0000313" key="3">
    <source>
        <dbReference type="Proteomes" id="UP001370758"/>
    </source>
</evidence>
<dbReference type="Proteomes" id="UP001370758">
    <property type="component" value="Unassembled WGS sequence"/>
</dbReference>
<evidence type="ECO:0000313" key="2">
    <source>
        <dbReference type="EMBL" id="KAK6501337.1"/>
    </source>
</evidence>
<name>A0AAV9W2T2_9PEZI</name>
<proteinExistence type="predicted"/>